<evidence type="ECO:0000256" key="7">
    <source>
        <dbReference type="ARBA" id="ARBA00022832"/>
    </source>
</evidence>
<dbReference type="RefSeq" id="WP_311591445.1">
    <property type="nucleotide sequence ID" value="NZ_JAVRHV010000001.1"/>
</dbReference>
<evidence type="ECO:0000313" key="17">
    <source>
        <dbReference type="Proteomes" id="UP001252186"/>
    </source>
</evidence>
<comment type="subcellular location">
    <subcellularLocation>
        <location evidence="2">Endoplasmic reticulum membrane</location>
        <topology evidence="2">Multi-pass membrane protein</topology>
    </subcellularLocation>
</comment>
<gene>
    <name evidence="16" type="ORF">RM519_00260</name>
</gene>
<evidence type="ECO:0000256" key="9">
    <source>
        <dbReference type="ARBA" id="ARBA00022989"/>
    </source>
</evidence>
<evidence type="ECO:0000256" key="4">
    <source>
        <dbReference type="ARBA" id="ARBA00022692"/>
    </source>
</evidence>
<dbReference type="InterPro" id="IPR014430">
    <property type="entry name" value="Scs7"/>
</dbReference>
<feature type="transmembrane region" description="Helical" evidence="14">
    <location>
        <begin position="34"/>
        <end position="51"/>
    </location>
</feature>
<keyword evidence="13" id="KW-0275">Fatty acid biosynthesis</keyword>
<reference evidence="16 17" key="1">
    <citation type="submission" date="2023-09" db="EMBL/GenBank/DDBJ databases">
        <authorList>
            <person name="Rey-Velasco X."/>
        </authorList>
    </citation>
    <scope>NUCLEOTIDE SEQUENCE [LARGE SCALE GENOMIC DNA]</scope>
    <source>
        <strain evidence="16 17">P050</strain>
    </source>
</reference>
<comment type="cofactor">
    <cofactor evidence="1">
        <name>Zn(2+)</name>
        <dbReference type="ChEBI" id="CHEBI:29105"/>
    </cofactor>
</comment>
<evidence type="ECO:0000256" key="13">
    <source>
        <dbReference type="ARBA" id="ARBA00023160"/>
    </source>
</evidence>
<evidence type="ECO:0000256" key="8">
    <source>
        <dbReference type="ARBA" id="ARBA00022833"/>
    </source>
</evidence>
<keyword evidence="7" id="KW-0276">Fatty acid metabolism</keyword>
<keyword evidence="17" id="KW-1185">Reference proteome</keyword>
<evidence type="ECO:0000259" key="15">
    <source>
        <dbReference type="Pfam" id="PF04116"/>
    </source>
</evidence>
<evidence type="ECO:0000256" key="5">
    <source>
        <dbReference type="ARBA" id="ARBA00022723"/>
    </source>
</evidence>
<dbReference type="EMBL" id="JAVRHV010000001">
    <property type="protein sequence ID" value="MDT0551664.1"/>
    <property type="molecule type" value="Genomic_DNA"/>
</dbReference>
<keyword evidence="11" id="KW-0443">Lipid metabolism</keyword>
<evidence type="ECO:0000256" key="2">
    <source>
        <dbReference type="ARBA" id="ARBA00004477"/>
    </source>
</evidence>
<organism evidence="16 17">
    <name type="scientific">Urechidicola vernalis</name>
    <dbReference type="NCBI Taxonomy" id="3075600"/>
    <lineage>
        <taxon>Bacteria</taxon>
        <taxon>Pseudomonadati</taxon>
        <taxon>Bacteroidota</taxon>
        <taxon>Flavobacteriia</taxon>
        <taxon>Flavobacteriales</taxon>
        <taxon>Flavobacteriaceae</taxon>
        <taxon>Urechidicola</taxon>
    </lineage>
</organism>
<feature type="transmembrane region" description="Helical" evidence="14">
    <location>
        <begin position="139"/>
        <end position="160"/>
    </location>
</feature>
<proteinExistence type="predicted"/>
<accession>A0ABU2Y0I5</accession>
<evidence type="ECO:0000313" key="16">
    <source>
        <dbReference type="EMBL" id="MDT0551664.1"/>
    </source>
</evidence>
<evidence type="ECO:0000256" key="12">
    <source>
        <dbReference type="ARBA" id="ARBA00023136"/>
    </source>
</evidence>
<dbReference type="PANTHER" id="PTHR12863">
    <property type="entry name" value="FATTY ACID HYDROXYLASE"/>
    <property type="match status" value="1"/>
</dbReference>
<keyword evidence="6" id="KW-0256">Endoplasmic reticulum</keyword>
<keyword evidence="8" id="KW-0862">Zinc</keyword>
<dbReference type="InterPro" id="IPR006694">
    <property type="entry name" value="Fatty_acid_hydroxylase"/>
</dbReference>
<evidence type="ECO:0000256" key="14">
    <source>
        <dbReference type="SAM" id="Phobius"/>
    </source>
</evidence>
<dbReference type="PANTHER" id="PTHR12863:SF1">
    <property type="entry name" value="FATTY ACID 2-HYDROXYLASE"/>
    <property type="match status" value="1"/>
</dbReference>
<keyword evidence="12 14" id="KW-0472">Membrane</keyword>
<protein>
    <submittedName>
        <fullName evidence="16">Sterol desaturase family protein</fullName>
    </submittedName>
</protein>
<evidence type="ECO:0000256" key="10">
    <source>
        <dbReference type="ARBA" id="ARBA00023002"/>
    </source>
</evidence>
<feature type="domain" description="Fatty acid hydroxylase" evidence="15">
    <location>
        <begin position="64"/>
        <end position="206"/>
    </location>
</feature>
<keyword evidence="4 14" id="KW-0812">Transmembrane</keyword>
<keyword evidence="9 14" id="KW-1133">Transmembrane helix</keyword>
<comment type="caution">
    <text evidence="16">The sequence shown here is derived from an EMBL/GenBank/DDBJ whole genome shotgun (WGS) entry which is preliminary data.</text>
</comment>
<dbReference type="Proteomes" id="UP001252186">
    <property type="component" value="Unassembled WGS sequence"/>
</dbReference>
<evidence type="ECO:0000256" key="11">
    <source>
        <dbReference type="ARBA" id="ARBA00023098"/>
    </source>
</evidence>
<evidence type="ECO:0000256" key="6">
    <source>
        <dbReference type="ARBA" id="ARBA00022824"/>
    </source>
</evidence>
<keyword evidence="10" id="KW-0560">Oxidoreductase</keyword>
<feature type="transmembrane region" description="Helical" evidence="14">
    <location>
        <begin position="112"/>
        <end position="133"/>
    </location>
</feature>
<evidence type="ECO:0000256" key="1">
    <source>
        <dbReference type="ARBA" id="ARBA00001947"/>
    </source>
</evidence>
<keyword evidence="5" id="KW-0479">Metal-binding</keyword>
<keyword evidence="3" id="KW-0444">Lipid biosynthesis</keyword>
<name>A0ABU2Y0I5_9FLAO</name>
<sequence>MESKVTTEHKKGKAEIFKNPFLESLTKTSLNSNIIIYGLTVILLIYIALVVKNIPINTFISLFIVSIFSWTLTEYLLHRFIFHWINENKYVQRFHFIMHGSHHQYPKDTERLLMPPVPGLIMGSLLFGLQYVLFSIFGYGVLTWGFFPGFFLGYLLYSFLHRATHVYSPPKKYFGWIWRHHLLHHYRYPNKAFGVSNTIWDRVFGTMPPKRKTQKQ</sequence>
<dbReference type="Pfam" id="PF04116">
    <property type="entry name" value="FA_hydroxylase"/>
    <property type="match status" value="1"/>
</dbReference>
<feature type="transmembrane region" description="Helical" evidence="14">
    <location>
        <begin position="57"/>
        <end position="77"/>
    </location>
</feature>
<evidence type="ECO:0000256" key="3">
    <source>
        <dbReference type="ARBA" id="ARBA00022516"/>
    </source>
</evidence>